<feature type="compositionally biased region" description="Basic residues" evidence="1">
    <location>
        <begin position="66"/>
        <end position="83"/>
    </location>
</feature>
<evidence type="ECO:0000313" key="2">
    <source>
        <dbReference type="EMBL" id="CAA9277646.1"/>
    </source>
</evidence>
<feature type="non-terminal residue" evidence="2">
    <location>
        <position position="149"/>
    </location>
</feature>
<evidence type="ECO:0000256" key="1">
    <source>
        <dbReference type="SAM" id="MobiDB-lite"/>
    </source>
</evidence>
<name>A0A6J4JIG3_9CHLR</name>
<feature type="non-terminal residue" evidence="2">
    <location>
        <position position="1"/>
    </location>
</feature>
<feature type="compositionally biased region" description="Basic and acidic residues" evidence="1">
    <location>
        <begin position="25"/>
        <end position="36"/>
    </location>
</feature>
<organism evidence="2">
    <name type="scientific">uncultured Chloroflexia bacterium</name>
    <dbReference type="NCBI Taxonomy" id="1672391"/>
    <lineage>
        <taxon>Bacteria</taxon>
        <taxon>Bacillati</taxon>
        <taxon>Chloroflexota</taxon>
        <taxon>Chloroflexia</taxon>
        <taxon>environmental samples</taxon>
    </lineage>
</organism>
<dbReference type="EC" id="1.15.1.1" evidence="2"/>
<reference evidence="2" key="1">
    <citation type="submission" date="2020-02" db="EMBL/GenBank/DDBJ databases">
        <authorList>
            <person name="Meier V. D."/>
        </authorList>
    </citation>
    <scope>NUCLEOTIDE SEQUENCE</scope>
    <source>
        <strain evidence="2">AVDCRST_MAG26</strain>
    </source>
</reference>
<feature type="compositionally biased region" description="Basic residues" evidence="1">
    <location>
        <begin position="131"/>
        <end position="143"/>
    </location>
</feature>
<gene>
    <name evidence="2" type="ORF">AVDCRST_MAG26-3155</name>
</gene>
<protein>
    <submittedName>
        <fullName evidence="2">Superoxide dismutase [Cu-Zn]</fullName>
        <ecNumber evidence="2">1.15.1.1</ecNumber>
    </submittedName>
</protein>
<accession>A0A6J4JIG3</accession>
<keyword evidence="2" id="KW-0560">Oxidoreductase</keyword>
<dbReference type="AlphaFoldDB" id="A0A6J4JIG3"/>
<feature type="compositionally biased region" description="Basic and acidic residues" evidence="1">
    <location>
        <begin position="107"/>
        <end position="130"/>
    </location>
</feature>
<dbReference type="GO" id="GO:0004784">
    <property type="term" value="F:superoxide dismutase activity"/>
    <property type="evidence" value="ECO:0007669"/>
    <property type="project" value="UniProtKB-EC"/>
</dbReference>
<feature type="region of interest" description="Disordered" evidence="1">
    <location>
        <begin position="11"/>
        <end position="149"/>
    </location>
</feature>
<sequence>AHVCWNRRRVAAGSRRRGLGTGTGPDDRLGRAEGRQRPGGRQRTADSRGRRRGAGAGLGRRAAGGRARHPRPRGRRLHARLQCRGRPLQPRGGQARAQQPAGSARGRPADADGRPERQRHTGHDQHADRPGRRHPLALRRRRQLGGDPR</sequence>
<dbReference type="EMBL" id="CADCTK010000730">
    <property type="protein sequence ID" value="CAA9277646.1"/>
    <property type="molecule type" value="Genomic_DNA"/>
</dbReference>
<proteinExistence type="predicted"/>